<name>A0A382TZ33_9ZZZZ</name>
<feature type="non-terminal residue" evidence="1">
    <location>
        <position position="24"/>
    </location>
</feature>
<dbReference type="EMBL" id="UINC01140258">
    <property type="protein sequence ID" value="SVD27299.1"/>
    <property type="molecule type" value="Genomic_DNA"/>
</dbReference>
<accession>A0A382TZ33</accession>
<gene>
    <name evidence="1" type="ORF">METZ01_LOCUS380153</name>
</gene>
<organism evidence="1">
    <name type="scientific">marine metagenome</name>
    <dbReference type="NCBI Taxonomy" id="408172"/>
    <lineage>
        <taxon>unclassified sequences</taxon>
        <taxon>metagenomes</taxon>
        <taxon>ecological metagenomes</taxon>
    </lineage>
</organism>
<evidence type="ECO:0000313" key="1">
    <source>
        <dbReference type="EMBL" id="SVD27299.1"/>
    </source>
</evidence>
<proteinExistence type="predicted"/>
<protein>
    <submittedName>
        <fullName evidence="1">Uncharacterized protein</fullName>
    </submittedName>
</protein>
<sequence>MNPIYKKNIFFVKRKDIEEPLKSI</sequence>
<reference evidence="1" key="1">
    <citation type="submission" date="2018-05" db="EMBL/GenBank/DDBJ databases">
        <authorList>
            <person name="Lanie J.A."/>
            <person name="Ng W.-L."/>
            <person name="Kazmierczak K.M."/>
            <person name="Andrzejewski T.M."/>
            <person name="Davidsen T.M."/>
            <person name="Wayne K.J."/>
            <person name="Tettelin H."/>
            <person name="Glass J.I."/>
            <person name="Rusch D."/>
            <person name="Podicherti R."/>
            <person name="Tsui H.-C.T."/>
            <person name="Winkler M.E."/>
        </authorList>
    </citation>
    <scope>NUCLEOTIDE SEQUENCE</scope>
</reference>
<dbReference type="AlphaFoldDB" id="A0A382TZ33"/>